<dbReference type="EMBL" id="VXIS01000118">
    <property type="protein sequence ID" value="KAA8903382.1"/>
    <property type="molecule type" value="Genomic_DNA"/>
</dbReference>
<evidence type="ECO:0000313" key="1">
    <source>
        <dbReference type="EMBL" id="KAA8903382.1"/>
    </source>
</evidence>
<dbReference type="InParanoid" id="A0A5J5ETL8"/>
<protein>
    <submittedName>
        <fullName evidence="1">Uncharacterized protein</fullName>
    </submittedName>
</protein>
<evidence type="ECO:0000313" key="2">
    <source>
        <dbReference type="Proteomes" id="UP000326924"/>
    </source>
</evidence>
<organism evidence="1 2">
    <name type="scientific">Sphaerosporella brunnea</name>
    <dbReference type="NCBI Taxonomy" id="1250544"/>
    <lineage>
        <taxon>Eukaryota</taxon>
        <taxon>Fungi</taxon>
        <taxon>Dikarya</taxon>
        <taxon>Ascomycota</taxon>
        <taxon>Pezizomycotina</taxon>
        <taxon>Pezizomycetes</taxon>
        <taxon>Pezizales</taxon>
        <taxon>Pyronemataceae</taxon>
        <taxon>Sphaerosporella</taxon>
    </lineage>
</organism>
<proteinExistence type="predicted"/>
<name>A0A5J5ETL8_9PEZI</name>
<sequence>MAEPSNTSPTMTEPSTTARAVRASYDNAFCPLKDELQMQLIAFFVFTIKTEGTVRTRAARMQHRGAYDSLATRAAYIYGLVFHCIEIASGRIPERVGTWTDEIHHGFADILQWLELVWEWDQRAFQAVQLEEVEDAESSVEEESGL</sequence>
<keyword evidence="2" id="KW-1185">Reference proteome</keyword>
<dbReference type="Proteomes" id="UP000326924">
    <property type="component" value="Unassembled WGS sequence"/>
</dbReference>
<dbReference type="AlphaFoldDB" id="A0A5J5ETL8"/>
<gene>
    <name evidence="1" type="ORF">FN846DRAFT_891151</name>
</gene>
<accession>A0A5J5ETL8</accession>
<reference evidence="1 2" key="1">
    <citation type="submission" date="2019-09" db="EMBL/GenBank/DDBJ databases">
        <title>Draft genome of the ectomycorrhizal ascomycete Sphaerosporella brunnea.</title>
        <authorList>
            <consortium name="DOE Joint Genome Institute"/>
            <person name="Benucci G.M."/>
            <person name="Marozzi G."/>
            <person name="Antonielli L."/>
            <person name="Sanchez S."/>
            <person name="Marco P."/>
            <person name="Wang X."/>
            <person name="Falini L.B."/>
            <person name="Barry K."/>
            <person name="Haridas S."/>
            <person name="Lipzen A."/>
            <person name="Labutti K."/>
            <person name="Grigoriev I.V."/>
            <person name="Murat C."/>
            <person name="Martin F."/>
            <person name="Albertini E."/>
            <person name="Donnini D."/>
            <person name="Bonito G."/>
        </authorList>
    </citation>
    <scope>NUCLEOTIDE SEQUENCE [LARGE SCALE GENOMIC DNA]</scope>
    <source>
        <strain evidence="1 2">Sb_GMNB300</strain>
    </source>
</reference>
<comment type="caution">
    <text evidence="1">The sequence shown here is derived from an EMBL/GenBank/DDBJ whole genome shotgun (WGS) entry which is preliminary data.</text>
</comment>